<dbReference type="Gene3D" id="1.20.5.110">
    <property type="match status" value="1"/>
</dbReference>
<sequence>MVLSFKSNTNTTNNDEPLRELTAEEQILLAIDQSVHESLESTRRMLTLCDESKEAGIQTLVMLDEQGGESSK</sequence>
<dbReference type="EMBL" id="CAJOBE010002567">
    <property type="protein sequence ID" value="CAF3830545.1"/>
    <property type="molecule type" value="Genomic_DNA"/>
</dbReference>
<dbReference type="Proteomes" id="UP000663874">
    <property type="component" value="Unassembled WGS sequence"/>
</dbReference>
<protein>
    <recommendedName>
        <fullName evidence="3">Synaptosomal-associated protein</fullName>
    </recommendedName>
</protein>
<evidence type="ECO:0000313" key="1">
    <source>
        <dbReference type="EMBL" id="CAF3830545.1"/>
    </source>
</evidence>
<organism evidence="1 2">
    <name type="scientific">Rotaria sordida</name>
    <dbReference type="NCBI Taxonomy" id="392033"/>
    <lineage>
        <taxon>Eukaryota</taxon>
        <taxon>Metazoa</taxon>
        <taxon>Spiralia</taxon>
        <taxon>Gnathifera</taxon>
        <taxon>Rotifera</taxon>
        <taxon>Eurotatoria</taxon>
        <taxon>Bdelloidea</taxon>
        <taxon>Philodinida</taxon>
        <taxon>Philodinidae</taxon>
        <taxon>Rotaria</taxon>
    </lineage>
</organism>
<name>A0A819DAQ2_9BILA</name>
<accession>A0A819DAQ2</accession>
<reference evidence="1" key="1">
    <citation type="submission" date="2021-02" db="EMBL/GenBank/DDBJ databases">
        <authorList>
            <person name="Nowell W R."/>
        </authorList>
    </citation>
    <scope>NUCLEOTIDE SEQUENCE</scope>
</reference>
<comment type="caution">
    <text evidence="1">The sequence shown here is derived from an EMBL/GenBank/DDBJ whole genome shotgun (WGS) entry which is preliminary data.</text>
</comment>
<dbReference type="SUPFAM" id="SSF58038">
    <property type="entry name" value="SNARE fusion complex"/>
    <property type="match status" value="1"/>
</dbReference>
<evidence type="ECO:0000313" key="2">
    <source>
        <dbReference type="Proteomes" id="UP000663874"/>
    </source>
</evidence>
<gene>
    <name evidence="1" type="ORF">FNK824_LOCUS16726</name>
</gene>
<proteinExistence type="predicted"/>
<dbReference type="AlphaFoldDB" id="A0A819DAQ2"/>
<evidence type="ECO:0008006" key="3">
    <source>
        <dbReference type="Google" id="ProtNLM"/>
    </source>
</evidence>